<dbReference type="RefSeq" id="WP_010888437.1">
    <property type="nucleotide sequence ID" value="NC_001263.1"/>
</dbReference>
<keyword evidence="1" id="KW-1133">Transmembrane helix</keyword>
<evidence type="ECO:0000313" key="2">
    <source>
        <dbReference type="EMBL" id="AAF11364.1"/>
    </source>
</evidence>
<keyword evidence="1" id="KW-0472">Membrane</keyword>
<proteinExistence type="predicted"/>
<feature type="transmembrane region" description="Helical" evidence="1">
    <location>
        <begin position="68"/>
        <end position="89"/>
    </location>
</feature>
<evidence type="ECO:0000256" key="1">
    <source>
        <dbReference type="SAM" id="Phobius"/>
    </source>
</evidence>
<name>Q9RTG2_DEIRA</name>
<keyword evidence="3" id="KW-1185">Reference proteome</keyword>
<dbReference type="HOGENOM" id="CLU_2022944_0_0_0"/>
<protein>
    <submittedName>
        <fullName evidence="2">Uncharacterized protein</fullName>
    </submittedName>
</protein>
<dbReference type="STRING" id="243230.DR_1802"/>
<dbReference type="KEGG" id="dra:DR_1802"/>
<accession>Q9RTG2</accession>
<keyword evidence="1" id="KW-0812">Transmembrane</keyword>
<dbReference type="PATRIC" id="fig|243230.17.peg.2015"/>
<feature type="transmembrane region" description="Helical" evidence="1">
    <location>
        <begin position="95"/>
        <end position="112"/>
    </location>
</feature>
<evidence type="ECO:0000313" key="3">
    <source>
        <dbReference type="Proteomes" id="UP000002524"/>
    </source>
</evidence>
<dbReference type="EMBL" id="AE000513">
    <property type="protein sequence ID" value="AAF11364.1"/>
    <property type="molecule type" value="Genomic_DNA"/>
</dbReference>
<feature type="transmembrane region" description="Helical" evidence="1">
    <location>
        <begin position="27"/>
        <end position="47"/>
    </location>
</feature>
<dbReference type="EnsemblBacteria" id="AAF11364">
    <property type="protein sequence ID" value="AAF11364"/>
    <property type="gene ID" value="DR_1802"/>
</dbReference>
<dbReference type="PaxDb" id="243230-DR_1802"/>
<dbReference type="AlphaFoldDB" id="Q9RTG2"/>
<dbReference type="PIR" id="F75351">
    <property type="entry name" value="F75351"/>
</dbReference>
<sequence length="122" mass="13159">MLASLAEFALGALDYGDVNRYLGLGNMSLGGLLLVYGVLTVIRYAEAQDALHDPLPRTPMYDTPHQRLTLLVGVGLNLLGLAVCLAWAAAGQRPLLHLLGAALHLWTAWLAWRGRIRGAEGM</sequence>
<organism evidence="2 3">
    <name type="scientific">Deinococcus radiodurans (strain ATCC 13939 / DSM 20539 / JCM 16871 / CCUG 27074 / LMG 4051 / NBRC 15346 / NCIMB 9279 / VKM B-1422 / R1)</name>
    <dbReference type="NCBI Taxonomy" id="243230"/>
    <lineage>
        <taxon>Bacteria</taxon>
        <taxon>Thermotogati</taxon>
        <taxon>Deinococcota</taxon>
        <taxon>Deinococci</taxon>
        <taxon>Deinococcales</taxon>
        <taxon>Deinococcaceae</taxon>
        <taxon>Deinococcus</taxon>
    </lineage>
</organism>
<reference evidence="2 3" key="1">
    <citation type="journal article" date="1999" name="Science">
        <title>Genome sequence of the radioresistant bacterium Deinococcus radiodurans R1.</title>
        <authorList>
            <person name="White O."/>
            <person name="Eisen J.A."/>
            <person name="Heidelberg J.F."/>
            <person name="Hickey E.K."/>
            <person name="Peterson J.D."/>
            <person name="Dodson R.J."/>
            <person name="Haft D.H."/>
            <person name="Gwinn M.L."/>
            <person name="Nelson W.C."/>
            <person name="Richardson D.L."/>
            <person name="Moffat K.S."/>
            <person name="Qin H."/>
            <person name="Jiang L."/>
            <person name="Pamphile W."/>
            <person name="Crosby M."/>
            <person name="Shen M."/>
            <person name="Vamathevan J.J."/>
            <person name="Lam P."/>
            <person name="McDonald L."/>
            <person name="Utterback T."/>
            <person name="Zalewski C."/>
            <person name="Makarova K.S."/>
            <person name="Aravind L."/>
            <person name="Daly M.J."/>
            <person name="Minton K.W."/>
            <person name="Fleischmann R.D."/>
            <person name="Ketchum K.A."/>
            <person name="Nelson K.E."/>
            <person name="Salzberg S."/>
            <person name="Smith H.O."/>
            <person name="Venter J.C."/>
            <person name="Fraser C.M."/>
        </authorList>
    </citation>
    <scope>NUCLEOTIDE SEQUENCE [LARGE SCALE GENOMIC DNA]</scope>
    <source>
        <strain evidence="3">ATCC 13939 / DSM 20539 / JCM 16871 / LMG 4051 / NBRC 15346 / NCIMB 9279 / R1 / VKM B-1422</strain>
    </source>
</reference>
<dbReference type="Proteomes" id="UP000002524">
    <property type="component" value="Chromosome 1"/>
</dbReference>
<gene>
    <name evidence="2" type="ordered locus">DR_1802</name>
</gene>
<dbReference type="InParanoid" id="Q9RTG2"/>